<keyword evidence="2" id="KW-1185">Reference proteome</keyword>
<dbReference type="EMBL" id="KN847896">
    <property type="protein sequence ID" value="KIR43478.1"/>
    <property type="molecule type" value="Genomic_DNA"/>
</dbReference>
<dbReference type="AlphaFoldDB" id="A0A0D0U5J1"/>
<dbReference type="Proteomes" id="UP000053392">
    <property type="component" value="Unassembled WGS sequence"/>
</dbReference>
<dbReference type="HOGENOM" id="CLU_2687758_0_0_1"/>
<proteinExistence type="predicted"/>
<evidence type="ECO:0000313" key="1">
    <source>
        <dbReference type="EMBL" id="KIR43478.1"/>
    </source>
</evidence>
<accession>A0A0D0U5J1</accession>
<organism evidence="1 2">
    <name type="scientific">Cryptococcus deuterogattii Ram5</name>
    <dbReference type="NCBI Taxonomy" id="1296110"/>
    <lineage>
        <taxon>Eukaryota</taxon>
        <taxon>Fungi</taxon>
        <taxon>Dikarya</taxon>
        <taxon>Basidiomycota</taxon>
        <taxon>Agaricomycotina</taxon>
        <taxon>Tremellomycetes</taxon>
        <taxon>Tremellales</taxon>
        <taxon>Cryptococcaceae</taxon>
        <taxon>Cryptococcus</taxon>
        <taxon>Cryptococcus gattii species complex</taxon>
    </lineage>
</organism>
<sequence>MSTTSCVASQRFLQLPKDTIQIARSTRLTSAIQKQRPEGSRDPHIWTRQIPPHRPLTSLQLILPFCASLFSKHR</sequence>
<name>A0A0D0U5J1_9TREE</name>
<reference evidence="1 2" key="1">
    <citation type="submission" date="2015-01" db="EMBL/GenBank/DDBJ databases">
        <title>The Genome Sequence of Cryptococcus gattii Ram5.</title>
        <authorList>
            <consortium name="The Broad Institute Genomics Platform"/>
            <person name="Cuomo C."/>
            <person name="Litvintseva A."/>
            <person name="Chen Y."/>
            <person name="Heitman J."/>
            <person name="Sun S."/>
            <person name="Springer D."/>
            <person name="Dromer F."/>
            <person name="Young S."/>
            <person name="Zeng Q."/>
            <person name="Gargeya S."/>
            <person name="Abouelleil A."/>
            <person name="Alvarado L."/>
            <person name="Chapman S.B."/>
            <person name="Gainer-Dewar J."/>
            <person name="Goldberg J."/>
            <person name="Griggs A."/>
            <person name="Gujja S."/>
            <person name="Hansen M."/>
            <person name="Howarth C."/>
            <person name="Imamovic A."/>
            <person name="Larimer J."/>
            <person name="Murphy C."/>
            <person name="Naylor J."/>
            <person name="Pearson M."/>
            <person name="Priest M."/>
            <person name="Roberts A."/>
            <person name="Saif S."/>
            <person name="Shea T."/>
            <person name="Sykes S."/>
            <person name="Wortman J."/>
            <person name="Nusbaum C."/>
            <person name="Birren B."/>
        </authorList>
    </citation>
    <scope>NUCLEOTIDE SEQUENCE [LARGE SCALE GENOMIC DNA]</scope>
    <source>
        <strain evidence="1 2">Ram5</strain>
    </source>
</reference>
<gene>
    <name evidence="1" type="ORF">I313_00320</name>
</gene>
<protein>
    <submittedName>
        <fullName evidence="1">Uncharacterized protein</fullName>
    </submittedName>
</protein>
<evidence type="ECO:0000313" key="2">
    <source>
        <dbReference type="Proteomes" id="UP000053392"/>
    </source>
</evidence>